<dbReference type="InterPro" id="IPR011990">
    <property type="entry name" value="TPR-like_helical_dom_sf"/>
</dbReference>
<organism evidence="4 5">
    <name type="scientific">Coccomyxa subellipsoidea</name>
    <dbReference type="NCBI Taxonomy" id="248742"/>
    <lineage>
        <taxon>Eukaryota</taxon>
        <taxon>Viridiplantae</taxon>
        <taxon>Chlorophyta</taxon>
        <taxon>core chlorophytes</taxon>
        <taxon>Trebouxiophyceae</taxon>
        <taxon>Trebouxiophyceae incertae sedis</taxon>
        <taxon>Coccomyxaceae</taxon>
        <taxon>Coccomyxa</taxon>
    </lineage>
</organism>
<dbReference type="Pfam" id="PF10373">
    <property type="entry name" value="EST1_DNA_bind"/>
    <property type="match status" value="1"/>
</dbReference>
<keyword evidence="5" id="KW-1185">Reference proteome</keyword>
<feature type="domain" description="DNA/RNA-binding" evidence="2">
    <location>
        <begin position="175"/>
        <end position="487"/>
    </location>
</feature>
<feature type="region of interest" description="Disordered" evidence="1">
    <location>
        <begin position="729"/>
        <end position="755"/>
    </location>
</feature>
<feature type="compositionally biased region" description="Polar residues" evidence="1">
    <location>
        <begin position="1023"/>
        <end position="1038"/>
    </location>
</feature>
<evidence type="ECO:0000313" key="4">
    <source>
        <dbReference type="EMBL" id="KAK9905112.1"/>
    </source>
</evidence>
<feature type="compositionally biased region" description="Low complexity" evidence="1">
    <location>
        <begin position="838"/>
        <end position="871"/>
    </location>
</feature>
<feature type="region of interest" description="Disordered" evidence="1">
    <location>
        <begin position="245"/>
        <end position="278"/>
    </location>
</feature>
<feature type="compositionally biased region" description="Gly residues" evidence="1">
    <location>
        <begin position="248"/>
        <end position="260"/>
    </location>
</feature>
<dbReference type="EMBL" id="JALJOT010000012">
    <property type="protein sequence ID" value="KAK9905112.1"/>
    <property type="molecule type" value="Genomic_DNA"/>
</dbReference>
<evidence type="ECO:0000259" key="2">
    <source>
        <dbReference type="Pfam" id="PF10373"/>
    </source>
</evidence>
<gene>
    <name evidence="4" type="ORF">WJX75_009845</name>
</gene>
<feature type="region of interest" description="Disordered" evidence="1">
    <location>
        <begin position="1014"/>
        <end position="1054"/>
    </location>
</feature>
<dbReference type="InterPro" id="IPR045153">
    <property type="entry name" value="Est1/Ebs1-like"/>
</dbReference>
<dbReference type="InterPro" id="IPR019458">
    <property type="entry name" value="Est1-like_N"/>
</dbReference>
<feature type="compositionally biased region" description="Low complexity" evidence="1">
    <location>
        <begin position="921"/>
        <end position="931"/>
    </location>
</feature>
<reference evidence="4 5" key="1">
    <citation type="journal article" date="2024" name="Nat. Commun.">
        <title>Phylogenomics reveals the evolutionary origins of lichenization in chlorophyte algae.</title>
        <authorList>
            <person name="Puginier C."/>
            <person name="Libourel C."/>
            <person name="Otte J."/>
            <person name="Skaloud P."/>
            <person name="Haon M."/>
            <person name="Grisel S."/>
            <person name="Petersen M."/>
            <person name="Berrin J.G."/>
            <person name="Delaux P.M."/>
            <person name="Dal Grande F."/>
            <person name="Keller J."/>
        </authorList>
    </citation>
    <scope>NUCLEOTIDE SEQUENCE [LARGE SCALE GENOMIC DNA]</scope>
    <source>
        <strain evidence="4 5">SAG 216-7</strain>
    </source>
</reference>
<dbReference type="Gene3D" id="1.25.40.10">
    <property type="entry name" value="Tetratricopeptide repeat domain"/>
    <property type="match status" value="1"/>
</dbReference>
<feature type="region of interest" description="Disordered" evidence="1">
    <location>
        <begin position="556"/>
        <end position="594"/>
    </location>
</feature>
<accession>A0ABR2YH76</accession>
<dbReference type="InterPro" id="IPR018834">
    <property type="entry name" value="DNA/RNA-bd_Est1-type"/>
</dbReference>
<dbReference type="Proteomes" id="UP001491310">
    <property type="component" value="Unassembled WGS sequence"/>
</dbReference>
<evidence type="ECO:0000256" key="1">
    <source>
        <dbReference type="SAM" id="MobiDB-lite"/>
    </source>
</evidence>
<feature type="region of interest" description="Disordered" evidence="1">
    <location>
        <begin position="915"/>
        <end position="953"/>
    </location>
</feature>
<dbReference type="Pfam" id="PF10374">
    <property type="entry name" value="EST1"/>
    <property type="match status" value="1"/>
</dbReference>
<dbReference type="PANTHER" id="PTHR15696">
    <property type="entry name" value="SMG-7 SUPPRESSOR WITH MORPHOLOGICAL EFFECT ON GENITALIA PROTEIN 7"/>
    <property type="match status" value="1"/>
</dbReference>
<feature type="region of interest" description="Disordered" evidence="1">
    <location>
        <begin position="610"/>
        <end position="633"/>
    </location>
</feature>
<comment type="caution">
    <text evidence="4">The sequence shown here is derived from an EMBL/GenBank/DDBJ whole genome shotgun (WGS) entry which is preliminary data.</text>
</comment>
<feature type="domain" description="Telomerase activating protein Est1-like N-terminal" evidence="3">
    <location>
        <begin position="46"/>
        <end position="164"/>
    </location>
</feature>
<name>A0ABR2YH76_9CHLO</name>
<evidence type="ECO:0000259" key="3">
    <source>
        <dbReference type="Pfam" id="PF10374"/>
    </source>
</evidence>
<evidence type="ECO:0008006" key="6">
    <source>
        <dbReference type="Google" id="ProtNLM"/>
    </source>
</evidence>
<sequence length="1433" mass="148136">MVQTLRIAAREKSFYDPAVRAVRTQLRTAYEAFLLQDYHGAQDKQAEQCLWKTTMYAVIEEFRRRIKIALAGGDDTKDNYLKARKACLLFLNEASLFYALLVLKLQAAYGSVGFQLDFADQAALDAALGSALLPPRVATLDCRISVYRCLICLGDLARYYTLIEGGLNKKDWSKAEKYYLQAVSVFPEGGNSFNQLAVLATYSDAALPAVYFYYRSLAVAHPFQVARENLLLLFEQNRVHYEQLAGSAGQGTGGGSGGRATAGRGRGRNRDPAQQQQKPRIPIAALLPKLSIRFVRVHGVLFTKINMDTFGDVLAGAFADLDDLLSRAPVARGGNGEARRSDAMLMQLAAMCMFVAWNINYAPPDQRPGYSEVLQRAELRRHVLALAYGYAAALTFAAAGVGDMRNADSTPLTSPLLAPLNVLLQWLATQPDYVRPEDVDEAEAKERCSLWRALAKLLLLLPPPLPNALHAALPEDWQLRAFAPLTAAHSSLEFGQPLSDQDGARLRLHRLLTAIHGIVGHHPASRGAAADTSQPAHVQEEHAAAAELHRAVQRVLSEAQSAAAPAGGPATAEADGGGGTAEAANGSGVHDAGLGFVSEDEDEEVILYQPGRAAEKASPAPITSAPAGHTAMDVSPQRALSAAMSHEVANLPGAPAVSAGNETANGSSFDPFSVYAGAHSLATPLQPQPTSPSRQMAAYAADIPSPMIAADLAIGQCAAAARTTGANDVGAEGAGPSNAGGHAASGEALEAEAPSTERLAPPPIALSKENGFAGGALEVPASGAAAAAAAAASRDVFGLPGSSISGMQLFGQAQQQLPRQLQPYAGPAAVAPPPSNLPQPSSSFASGSFSRRGSPAGAAASTPPSMPSTSGQLMGPPAPVQQSDNAPALGQLQSAALEQQQRAEVLASGNMRPEMHFGVPSSTQQLQSQLLGGANRQPAQQRPGQISGQGMGGYGAVLPTPPPATGLPNESHLFGNTDAGGAGALFGRDLFASQRAGMSRPNSMMSVTDAHAAAGTPLDSRPVSRSSVGHLSVRSQADTEGGRGSGTPQPGQLFGAAQQQGFGAAPQFAGAGAAGLSSVLAGSAYDAQQQQQQQHQQQLQQQPSWLNSSGFYMGGDRQPQAPPQPSGLGFYTRDSQSLEAQLLAQAYQSHLGAANNSSYGGLGAPGNMPGYLNHPGSVLGRLSEPALPAPGGGGWMAAGLGLGQQTAGGYGSLAQPSLQSLGYSAQPQSPWALPGAASTASYGAAGLGHATAPSFPQQRAADQTAGGLVLNGQHLEQQQQFQQFQPEQSLASLSNAELQQRLALMSADGGLGQGWASAVPSPAGILGVGVTTSSGVEAAASLPQQAFPGDALMKQASGQLAGMEKHAAAVPGGGAANGDAGWSWLDAFEARQKALAAQAAGAGANAFPFPGTKASLPDCKGVSKWRNSEWVCT</sequence>
<feature type="region of interest" description="Disordered" evidence="1">
    <location>
        <begin position="1087"/>
        <end position="1131"/>
    </location>
</feature>
<feature type="compositionally biased region" description="Low complexity" evidence="1">
    <location>
        <begin position="559"/>
        <end position="574"/>
    </location>
</feature>
<dbReference type="PANTHER" id="PTHR15696:SF0">
    <property type="entry name" value="TELOMERASE-BINDING PROTEIN EST1A"/>
    <property type="match status" value="1"/>
</dbReference>
<protein>
    <recommendedName>
        <fullName evidence="6">DNA/RNA-binding domain-containing protein</fullName>
    </recommendedName>
</protein>
<feature type="region of interest" description="Disordered" evidence="1">
    <location>
        <begin position="523"/>
        <end position="543"/>
    </location>
</feature>
<evidence type="ECO:0000313" key="5">
    <source>
        <dbReference type="Proteomes" id="UP001491310"/>
    </source>
</evidence>
<feature type="region of interest" description="Disordered" evidence="1">
    <location>
        <begin position="824"/>
        <end position="885"/>
    </location>
</feature>
<feature type="compositionally biased region" description="Low complexity" evidence="1">
    <location>
        <begin position="1087"/>
        <end position="1102"/>
    </location>
</feature>
<dbReference type="SUPFAM" id="SSF48452">
    <property type="entry name" value="TPR-like"/>
    <property type="match status" value="1"/>
</dbReference>
<proteinExistence type="predicted"/>